<dbReference type="SUPFAM" id="SSF56672">
    <property type="entry name" value="DNA/RNA polymerases"/>
    <property type="match status" value="1"/>
</dbReference>
<dbReference type="InterPro" id="IPR043128">
    <property type="entry name" value="Rev_trsase/Diguanyl_cyclase"/>
</dbReference>
<keyword evidence="2 4" id="KW-0548">Nucleotidyltransferase</keyword>
<dbReference type="InterPro" id="IPR002166">
    <property type="entry name" value="RNA_pol_HCV"/>
</dbReference>
<dbReference type="CDD" id="cd23206">
    <property type="entry name" value="Tombusviridae_RdRp"/>
    <property type="match status" value="1"/>
</dbReference>
<evidence type="ECO:0000256" key="4">
    <source>
        <dbReference type="RuleBase" id="RU363062"/>
    </source>
</evidence>
<dbReference type="PROSITE" id="PS50507">
    <property type="entry name" value="RDRP_SSRNA_POS"/>
    <property type="match status" value="1"/>
</dbReference>
<evidence type="ECO:0000256" key="3">
    <source>
        <dbReference type="ARBA" id="ARBA00022953"/>
    </source>
</evidence>
<proteinExistence type="predicted"/>
<name>A0A8F5MLE6_9VIRU</name>
<sequence length="478" mass="53694">MGVYTTSVQVALAGLMRRVLYKYVKDDNAYLPRVVPSTELVTERLGDFFHRLKCVVDVNVMRCRWDDYPNFYSGGKRKSYMRAVATLLRSPYSRVRDALVKAFVKVEPTQPGKDPRLIQTRSIRYHVLLGSFVRPAEKLIYRAVDKLFGGRTIVKGLNAGQVGALIAEKWHSFRDTVAIGLDASRFDRSVSEPLLVLVHSILLHMYNYDPELAMYLQHQTQNRGIIGCDDGFISYKVDGGIMSGDVDTSLKGCVIMCALVWSWARSAGVRLQLVDNGDDCVAFMERGDMARFIDGMSGWFAQLGVDIVAEEPVYELEKVVFCQTQPVLGSGGTYVMCRNPITASVKDSMTTVNLSVSAEYKRWMSSVAACGTALAGDMPIFCEIYAAYGRFAGYELHERTMTGGLKWLSDGMKARHGVTELTRYSFWRAFEIPPFVQREVEAYYQQLSLGTGLADPKEISFPERFRVPESIIDISSSW</sequence>
<evidence type="ECO:0000313" key="6">
    <source>
        <dbReference type="EMBL" id="QXN75424.1"/>
    </source>
</evidence>
<evidence type="ECO:0000259" key="5">
    <source>
        <dbReference type="PROSITE" id="PS50507"/>
    </source>
</evidence>
<accession>A0A8F5MLE6</accession>
<evidence type="ECO:0000256" key="2">
    <source>
        <dbReference type="ARBA" id="ARBA00022695"/>
    </source>
</evidence>
<dbReference type="GO" id="GO:0039694">
    <property type="term" value="P:viral RNA genome replication"/>
    <property type="evidence" value="ECO:0007669"/>
    <property type="project" value="InterPro"/>
</dbReference>
<keyword evidence="4 6" id="KW-0696">RNA-directed RNA polymerase</keyword>
<dbReference type="GO" id="GO:0000166">
    <property type="term" value="F:nucleotide binding"/>
    <property type="evidence" value="ECO:0007669"/>
    <property type="project" value="UniProtKB-KW"/>
</dbReference>
<keyword evidence="1 4" id="KW-0808">Transferase</keyword>
<dbReference type="InterPro" id="IPR043502">
    <property type="entry name" value="DNA/RNA_pol_sf"/>
</dbReference>
<organism evidence="6">
    <name type="scientific">Grapevine-associated RNA virus 10</name>
    <dbReference type="NCBI Taxonomy" id="2814385"/>
    <lineage>
        <taxon>Viruses</taxon>
        <taxon>Riboviria</taxon>
    </lineage>
</organism>
<dbReference type="EMBL" id="MW648517">
    <property type="protein sequence ID" value="QXN75424.1"/>
    <property type="molecule type" value="Genomic_RNA"/>
</dbReference>
<dbReference type="EC" id="2.7.7.48" evidence="4"/>
<dbReference type="Gene3D" id="3.30.70.270">
    <property type="match status" value="1"/>
</dbReference>
<feature type="domain" description="RdRp catalytic" evidence="5">
    <location>
        <begin position="176"/>
        <end position="292"/>
    </location>
</feature>
<keyword evidence="3 4" id="KW-0693">Viral RNA replication</keyword>
<keyword evidence="4" id="KW-0547">Nucleotide-binding</keyword>
<comment type="catalytic activity">
    <reaction evidence="4">
        <text>RNA(n) + a ribonucleoside 5'-triphosphate = RNA(n+1) + diphosphate</text>
        <dbReference type="Rhea" id="RHEA:21248"/>
        <dbReference type="Rhea" id="RHEA-COMP:14527"/>
        <dbReference type="Rhea" id="RHEA-COMP:17342"/>
        <dbReference type="ChEBI" id="CHEBI:33019"/>
        <dbReference type="ChEBI" id="CHEBI:61557"/>
        <dbReference type="ChEBI" id="CHEBI:140395"/>
        <dbReference type="EC" id="2.7.7.48"/>
    </reaction>
</comment>
<dbReference type="Pfam" id="PF00998">
    <property type="entry name" value="RdRP_3"/>
    <property type="match status" value="1"/>
</dbReference>
<dbReference type="InterPro" id="IPR007094">
    <property type="entry name" value="RNA-dir_pol_PSvirus"/>
</dbReference>
<protein>
    <recommendedName>
        <fullName evidence="4">RNA-directed RNA polymerase</fullName>
        <ecNumber evidence="4">2.7.7.48</ecNumber>
    </recommendedName>
</protein>
<evidence type="ECO:0000256" key="1">
    <source>
        <dbReference type="ARBA" id="ARBA00022679"/>
    </source>
</evidence>
<reference evidence="6" key="1">
    <citation type="submission" date="2021-02" db="EMBL/GenBank/DDBJ databases">
        <title>The hidden world within plants: metatranscriptomics unveil the complexity of wood microbiomes in grapevine.</title>
        <authorList>
            <person name="Nerva L."/>
            <person name="Garcia J.F."/>
            <person name="Favaretto F."/>
            <person name="Giudice G."/>
            <person name="Moffa L."/>
            <person name="Dario C."/>
            <person name="Riccardo V."/>
            <person name="Gambino G."/>
            <person name="Chitarra W."/>
        </authorList>
    </citation>
    <scope>NUCLEOTIDE SEQUENCE</scope>
</reference>
<dbReference type="GO" id="GO:0003968">
    <property type="term" value="F:RNA-directed RNA polymerase activity"/>
    <property type="evidence" value="ECO:0007669"/>
    <property type="project" value="UniProtKB-KW"/>
</dbReference>
<dbReference type="GO" id="GO:0003723">
    <property type="term" value="F:RNA binding"/>
    <property type="evidence" value="ECO:0007669"/>
    <property type="project" value="InterPro"/>
</dbReference>